<dbReference type="OrthoDB" id="1447403at2"/>
<dbReference type="RefSeq" id="WP_116023969.1">
    <property type="nucleotide sequence ID" value="NZ_QTTT01000001.1"/>
</dbReference>
<keyword evidence="2" id="KW-1185">Reference proteome</keyword>
<sequence length="127" mass="13905">MDTAELVETWRRIILGDDKSWVLFAHGTVVVLTEPGDDLEGEATGILRDHGPVRAGTPSADFGIVDLDDAPGWVIYGDHPDVLTYVAPDELDADPEDLAVGLHGRAKRNDDGTELRIVHVEDRRPVE</sequence>
<evidence type="ECO:0000313" key="2">
    <source>
        <dbReference type="Proteomes" id="UP000256661"/>
    </source>
</evidence>
<dbReference type="AlphaFoldDB" id="A0A3D9SSE5"/>
<proteinExistence type="predicted"/>
<gene>
    <name evidence="1" type="ORF">DFJ69_4017</name>
</gene>
<name>A0A3D9SSE5_9ACTN</name>
<accession>A0A3D9SSE5</accession>
<comment type="caution">
    <text evidence="1">The sequence shown here is derived from an EMBL/GenBank/DDBJ whole genome shotgun (WGS) entry which is preliminary data.</text>
</comment>
<dbReference type="EMBL" id="QTTT01000001">
    <property type="protein sequence ID" value="REE98527.1"/>
    <property type="molecule type" value="Genomic_DNA"/>
</dbReference>
<protein>
    <submittedName>
        <fullName evidence="1">Uncharacterized protein</fullName>
    </submittedName>
</protein>
<organism evidence="1 2">
    <name type="scientific">Thermomonospora umbrina</name>
    <dbReference type="NCBI Taxonomy" id="111806"/>
    <lineage>
        <taxon>Bacteria</taxon>
        <taxon>Bacillati</taxon>
        <taxon>Actinomycetota</taxon>
        <taxon>Actinomycetes</taxon>
        <taxon>Streptosporangiales</taxon>
        <taxon>Thermomonosporaceae</taxon>
        <taxon>Thermomonospora</taxon>
    </lineage>
</organism>
<reference evidence="1 2" key="1">
    <citation type="submission" date="2018-08" db="EMBL/GenBank/DDBJ databases">
        <title>Sequencing the genomes of 1000 actinobacteria strains.</title>
        <authorList>
            <person name="Klenk H.-P."/>
        </authorList>
    </citation>
    <scope>NUCLEOTIDE SEQUENCE [LARGE SCALE GENOMIC DNA]</scope>
    <source>
        <strain evidence="1 2">DSM 43927</strain>
    </source>
</reference>
<dbReference type="Proteomes" id="UP000256661">
    <property type="component" value="Unassembled WGS sequence"/>
</dbReference>
<evidence type="ECO:0000313" key="1">
    <source>
        <dbReference type="EMBL" id="REE98527.1"/>
    </source>
</evidence>